<proteinExistence type="predicted"/>
<keyword evidence="1" id="KW-0812">Transmembrane</keyword>
<keyword evidence="1" id="KW-0472">Membrane</keyword>
<keyword evidence="3" id="KW-1185">Reference proteome</keyword>
<feature type="transmembrane region" description="Helical" evidence="1">
    <location>
        <begin position="65"/>
        <end position="87"/>
    </location>
</feature>
<dbReference type="KEGG" id="pgin:FRZ67_08000"/>
<feature type="transmembrane region" description="Helical" evidence="1">
    <location>
        <begin position="94"/>
        <end position="113"/>
    </location>
</feature>
<dbReference type="AlphaFoldDB" id="A0A5B8V7K0"/>
<feature type="transmembrane region" description="Helical" evidence="1">
    <location>
        <begin position="12"/>
        <end position="34"/>
    </location>
</feature>
<sequence length="160" mass="17605">MERNIKNSSSFIKAVAITALIAGTLDMIGAIISYTANGGKNPLVIFQYIASAVFGKVAYNGNVSMILAGLFFHYLIAFIFTLFFFLLFPKIKLLAANTILLAIVYGIFVWAIMNRIVIPLTRLDHVSFDITKASIAAFILIVCIGLPVVIGAKKYYRKFA</sequence>
<evidence type="ECO:0000256" key="1">
    <source>
        <dbReference type="SAM" id="Phobius"/>
    </source>
</evidence>
<name>A0A5B8V7K0_9BACT</name>
<dbReference type="EMBL" id="CP042435">
    <property type="protein sequence ID" value="QEC67239.1"/>
    <property type="molecule type" value="Genomic_DNA"/>
</dbReference>
<evidence type="ECO:0008006" key="4">
    <source>
        <dbReference type="Google" id="ProtNLM"/>
    </source>
</evidence>
<protein>
    <recommendedName>
        <fullName evidence="4">DUF1440 domain-containing protein</fullName>
    </recommendedName>
</protein>
<evidence type="ECO:0000313" key="3">
    <source>
        <dbReference type="Proteomes" id="UP000321533"/>
    </source>
</evidence>
<dbReference type="Proteomes" id="UP000321533">
    <property type="component" value="Chromosome"/>
</dbReference>
<evidence type="ECO:0000313" key="2">
    <source>
        <dbReference type="EMBL" id="QEC67239.1"/>
    </source>
</evidence>
<dbReference type="RefSeq" id="WP_147189046.1">
    <property type="nucleotide sequence ID" value="NZ_CP042435.1"/>
</dbReference>
<reference evidence="2 3" key="1">
    <citation type="journal article" date="2016" name="Int. J. Syst. Evol. Microbiol.">
        <title>Panacibacter ginsenosidivorans gen. nov., sp. nov., with ginsenoside converting activity isolated from soil of a ginseng field.</title>
        <authorList>
            <person name="Siddiqi M.Z."/>
            <person name="Muhammad Shafi S."/>
            <person name="Choi K.D."/>
            <person name="Im W.T."/>
        </authorList>
    </citation>
    <scope>NUCLEOTIDE SEQUENCE [LARGE SCALE GENOMIC DNA]</scope>
    <source>
        <strain evidence="2 3">Gsoil1550</strain>
    </source>
</reference>
<organism evidence="2 3">
    <name type="scientific">Panacibacter ginsenosidivorans</name>
    <dbReference type="NCBI Taxonomy" id="1813871"/>
    <lineage>
        <taxon>Bacteria</taxon>
        <taxon>Pseudomonadati</taxon>
        <taxon>Bacteroidota</taxon>
        <taxon>Chitinophagia</taxon>
        <taxon>Chitinophagales</taxon>
        <taxon>Chitinophagaceae</taxon>
        <taxon>Panacibacter</taxon>
    </lineage>
</organism>
<keyword evidence="1" id="KW-1133">Transmembrane helix</keyword>
<gene>
    <name evidence="2" type="ORF">FRZ67_08000</name>
</gene>
<dbReference type="OrthoDB" id="7564746at2"/>
<feature type="transmembrane region" description="Helical" evidence="1">
    <location>
        <begin position="133"/>
        <end position="152"/>
    </location>
</feature>
<accession>A0A5B8V7K0</accession>